<dbReference type="EC" id="4.3.3.7" evidence="5"/>
<name>A0AAE3QYE9_9BACT</name>
<dbReference type="PANTHER" id="PTHR12128:SF72">
    <property type="entry name" value="DIHYDRODIPICOLINATE SYNTHASE"/>
    <property type="match status" value="1"/>
</dbReference>
<evidence type="ECO:0000313" key="6">
    <source>
        <dbReference type="Proteomes" id="UP001241110"/>
    </source>
</evidence>
<feature type="binding site" evidence="4">
    <location>
        <position position="206"/>
    </location>
    <ligand>
        <name>pyruvate</name>
        <dbReference type="ChEBI" id="CHEBI:15361"/>
    </ligand>
</feature>
<comment type="caution">
    <text evidence="5">The sequence shown here is derived from an EMBL/GenBank/DDBJ whole genome shotgun (WGS) entry which is preliminary data.</text>
</comment>
<evidence type="ECO:0000313" key="5">
    <source>
        <dbReference type="EMBL" id="MDJ1485743.1"/>
    </source>
</evidence>
<dbReference type="InterPro" id="IPR013785">
    <property type="entry name" value="Aldolase_TIM"/>
</dbReference>
<comment type="similarity">
    <text evidence="2">Belongs to the DapA family.</text>
</comment>
<evidence type="ECO:0000256" key="3">
    <source>
        <dbReference type="PIRSR" id="PIRSR001365-1"/>
    </source>
</evidence>
<dbReference type="GO" id="GO:0047448">
    <property type="term" value="F:5-dehydro-4-deoxyglucarate dehydratase activity"/>
    <property type="evidence" value="ECO:0007669"/>
    <property type="project" value="UniProtKB-EC"/>
</dbReference>
<evidence type="ECO:0000256" key="2">
    <source>
        <dbReference type="PIRNR" id="PIRNR001365"/>
    </source>
</evidence>
<organism evidence="5 6">
    <name type="scientific">Xanthocytophaga flava</name>
    <dbReference type="NCBI Taxonomy" id="3048013"/>
    <lineage>
        <taxon>Bacteria</taxon>
        <taxon>Pseudomonadati</taxon>
        <taxon>Bacteroidota</taxon>
        <taxon>Cytophagia</taxon>
        <taxon>Cytophagales</taxon>
        <taxon>Rhodocytophagaceae</taxon>
        <taxon>Xanthocytophaga</taxon>
    </lineage>
</organism>
<feature type="active site" description="Proton donor/acceptor" evidence="3">
    <location>
        <position position="136"/>
    </location>
</feature>
<dbReference type="PIRSF" id="PIRSF001365">
    <property type="entry name" value="DHDPS"/>
    <property type="match status" value="1"/>
</dbReference>
<evidence type="ECO:0000256" key="4">
    <source>
        <dbReference type="PIRSR" id="PIRSR001365-2"/>
    </source>
</evidence>
<dbReference type="PRINTS" id="PR00146">
    <property type="entry name" value="DHPICSNTHASE"/>
</dbReference>
<dbReference type="EMBL" id="JASJOS010000023">
    <property type="protein sequence ID" value="MDJ1485743.1"/>
    <property type="molecule type" value="Genomic_DNA"/>
</dbReference>
<reference evidence="5" key="1">
    <citation type="submission" date="2023-05" db="EMBL/GenBank/DDBJ databases">
        <authorList>
            <person name="Zhang X."/>
        </authorList>
    </citation>
    <scope>NUCLEOTIDE SEQUENCE</scope>
    <source>
        <strain evidence="5">YF14B1</strain>
    </source>
</reference>
<dbReference type="SUPFAM" id="SSF51569">
    <property type="entry name" value="Aldolase"/>
    <property type="match status" value="1"/>
</dbReference>
<dbReference type="CDD" id="cd00408">
    <property type="entry name" value="DHDPS-like"/>
    <property type="match status" value="1"/>
</dbReference>
<dbReference type="AlphaFoldDB" id="A0AAE3QYE9"/>
<sequence>MRPDWIGVYPAVTTNFHADESLDLDTFNKNIEAQLSAGVHGIIICGSLGENSTLSFDEKQTLLKNTVKVVAGRVPVVICVAESITREAIRFVQESEKNGADGFMLLPPMRYPSDDRETVHFLKKVAAHTSLPIMLYNNPLAYKTFISLEMFEELASEPKFEAMKESTGDVRYMTDIINKFGDRYKIMSGVDDLALESLLMGAHGWVAGLVDAFPAETVAIYELAKTGRVEEARVIYRWFFPLLHLDVSTKFIQNIKLAEVYTGIGTEYVREPRLPLAGAERAKVVKIIEDALATRPVLPAFQKTSLVAE</sequence>
<dbReference type="PANTHER" id="PTHR12128">
    <property type="entry name" value="DIHYDRODIPICOLINATE SYNTHASE"/>
    <property type="match status" value="1"/>
</dbReference>
<dbReference type="InterPro" id="IPR002220">
    <property type="entry name" value="DapA-like"/>
</dbReference>
<protein>
    <submittedName>
        <fullName evidence="5">Dihydrodipicolinate synthase family protein</fullName>
        <ecNumber evidence="5">4.1.3.3</ecNumber>
        <ecNumber evidence="5">4.2.1.41</ecNumber>
        <ecNumber evidence="5">4.3.3.7</ecNumber>
    </submittedName>
</protein>
<dbReference type="SMART" id="SM01130">
    <property type="entry name" value="DHDPS"/>
    <property type="match status" value="1"/>
</dbReference>
<dbReference type="GO" id="GO:0008840">
    <property type="term" value="F:4-hydroxy-tetrahydrodipicolinate synthase activity"/>
    <property type="evidence" value="ECO:0007669"/>
    <property type="project" value="UniProtKB-EC"/>
</dbReference>
<keyword evidence="1 2" id="KW-0456">Lyase</keyword>
<dbReference type="Proteomes" id="UP001241110">
    <property type="component" value="Unassembled WGS sequence"/>
</dbReference>
<accession>A0AAE3QYE9</accession>
<dbReference type="Gene3D" id="3.20.20.70">
    <property type="entry name" value="Aldolase class I"/>
    <property type="match status" value="1"/>
</dbReference>
<dbReference type="EC" id="4.2.1.41" evidence="5"/>
<gene>
    <name evidence="5" type="ORF">QNI16_35005</name>
</gene>
<dbReference type="EC" id="4.1.3.3" evidence="5"/>
<proteinExistence type="inferred from homology"/>
<dbReference type="GO" id="GO:0008747">
    <property type="term" value="F:N-acetylneuraminate lyase activity"/>
    <property type="evidence" value="ECO:0007669"/>
    <property type="project" value="UniProtKB-EC"/>
</dbReference>
<feature type="active site" description="Schiff-base intermediate with substrate" evidence="3">
    <location>
        <position position="164"/>
    </location>
</feature>
<dbReference type="RefSeq" id="WP_313988699.1">
    <property type="nucleotide sequence ID" value="NZ_JASJOS010000023.1"/>
</dbReference>
<dbReference type="Pfam" id="PF00701">
    <property type="entry name" value="DHDPS"/>
    <property type="match status" value="1"/>
</dbReference>
<evidence type="ECO:0000256" key="1">
    <source>
        <dbReference type="ARBA" id="ARBA00023239"/>
    </source>
</evidence>